<dbReference type="SUPFAM" id="SSF47954">
    <property type="entry name" value="Cyclin-like"/>
    <property type="match status" value="2"/>
</dbReference>
<dbReference type="InterPro" id="IPR039361">
    <property type="entry name" value="Cyclin"/>
</dbReference>
<evidence type="ECO:0000259" key="5">
    <source>
        <dbReference type="SMART" id="SM00385"/>
    </source>
</evidence>
<feature type="non-terminal residue" evidence="6">
    <location>
        <position position="250"/>
    </location>
</feature>
<keyword evidence="3" id="KW-0131">Cell cycle</keyword>
<proteinExistence type="inferred from homology"/>
<evidence type="ECO:0000256" key="1">
    <source>
        <dbReference type="ARBA" id="ARBA00022618"/>
    </source>
</evidence>
<dbReference type="Pfam" id="PF00134">
    <property type="entry name" value="Cyclin_N"/>
    <property type="match status" value="1"/>
</dbReference>
<feature type="domain" description="Cyclin-like" evidence="5">
    <location>
        <begin position="36"/>
        <end position="126"/>
    </location>
</feature>
<dbReference type="InterPro" id="IPR048258">
    <property type="entry name" value="Cyclins_cyclin-box"/>
</dbReference>
<dbReference type="PANTHER" id="PTHR10177">
    <property type="entry name" value="CYCLINS"/>
    <property type="match status" value="1"/>
</dbReference>
<dbReference type="SMART" id="SM00385">
    <property type="entry name" value="CYCLIN"/>
    <property type="match status" value="1"/>
</dbReference>
<dbReference type="PROSITE" id="PS00292">
    <property type="entry name" value="CYCLINS"/>
    <property type="match status" value="1"/>
</dbReference>
<protein>
    <submittedName>
        <fullName evidence="6">Cyclin D1</fullName>
    </submittedName>
</protein>
<evidence type="ECO:0000256" key="4">
    <source>
        <dbReference type="RuleBase" id="RU000383"/>
    </source>
</evidence>
<dbReference type="Pfam" id="PF02984">
    <property type="entry name" value="Cyclin_C"/>
    <property type="match status" value="1"/>
</dbReference>
<dbReference type="InterPro" id="IPR004367">
    <property type="entry name" value="Cyclin_C-dom"/>
</dbReference>
<evidence type="ECO:0000313" key="6">
    <source>
        <dbReference type="EMBL" id="AGH55857.1"/>
    </source>
</evidence>
<dbReference type="GO" id="GO:0051301">
    <property type="term" value="P:cell division"/>
    <property type="evidence" value="ECO:0007669"/>
    <property type="project" value="UniProtKB-KW"/>
</dbReference>
<dbReference type="EMBL" id="JX156198">
    <property type="protein sequence ID" value="AGH55857.1"/>
    <property type="molecule type" value="Genomic_DNA"/>
</dbReference>
<keyword evidence="2 4" id="KW-0195">Cyclin</keyword>
<evidence type="ECO:0000256" key="3">
    <source>
        <dbReference type="ARBA" id="ARBA00023306"/>
    </source>
</evidence>
<comment type="similarity">
    <text evidence="4">Belongs to the cyclin family.</text>
</comment>
<gene>
    <name evidence="6" type="primary">CYCD1</name>
</gene>
<keyword evidence="1" id="KW-0132">Cell division</keyword>
<reference evidence="6" key="1">
    <citation type="journal article" date="2013" name="J. Hered.">
        <title>Inventory and phylogenetic analysis of meiotic genes in monogonont rotifers.</title>
        <authorList>
            <person name="Hanson S.J."/>
            <person name="Schurko A.M."/>
            <person name="Hecox-Lea B."/>
            <person name="Mark Welch D.B."/>
            <person name="Stelzer C.P."/>
            <person name="Logsdon J.M.Jr."/>
        </authorList>
    </citation>
    <scope>NUCLEOTIDE SEQUENCE</scope>
</reference>
<dbReference type="AlphaFoldDB" id="M4SZI0"/>
<dbReference type="FunFam" id="1.10.472.10:FF:000096">
    <property type="entry name" value="G1/S-specific cyclin-D3 isoform X2"/>
    <property type="match status" value="1"/>
</dbReference>
<dbReference type="Gene3D" id="1.10.472.10">
    <property type="entry name" value="Cyclin-like"/>
    <property type="match status" value="2"/>
</dbReference>
<dbReference type="CDD" id="cd20516">
    <property type="entry name" value="CYCLIN_CCND_rpt2"/>
    <property type="match status" value="1"/>
</dbReference>
<dbReference type="InterPro" id="IPR036915">
    <property type="entry name" value="Cyclin-like_sf"/>
</dbReference>
<sequence length="250" mass="29080">DELALKSMINLEEYYSVAGCYFNDAISSEMREMLSVWMLEICEAENVLNEVFYTAMNMFDRLIYSLAKSTSFKLDKSYIQLFGTCCMLLASKIRSNVQLDTQRLVQYTDNSISLQELLHCELFILEKLKWDTNCVAPNDYFEYLSHQFNLCQHAQAAEIKKHFYALTALCSTDFKFSLYPPSTIALSCLLTALSNLKAVEIDLHNLLNQFAHIDYERIRLLREQIEAAFLSKSIDNQDQKVKFEDDYDFD</sequence>
<feature type="non-terminal residue" evidence="6">
    <location>
        <position position="1"/>
    </location>
</feature>
<name>M4SZI0_9BILA</name>
<dbReference type="InterPro" id="IPR006671">
    <property type="entry name" value="Cyclin_N"/>
</dbReference>
<evidence type="ECO:0000256" key="2">
    <source>
        <dbReference type="ARBA" id="ARBA00023127"/>
    </source>
</evidence>
<dbReference type="InterPro" id="IPR013763">
    <property type="entry name" value="Cyclin-like_dom"/>
</dbReference>
<organism evidence="6">
    <name type="scientific">Brachionus manjavacas</name>
    <dbReference type="NCBI Taxonomy" id="667381"/>
    <lineage>
        <taxon>Eukaryota</taxon>
        <taxon>Metazoa</taxon>
        <taxon>Spiralia</taxon>
        <taxon>Gnathifera</taxon>
        <taxon>Rotifera</taxon>
        <taxon>Eurotatoria</taxon>
        <taxon>Monogononta</taxon>
        <taxon>Pseudotrocha</taxon>
        <taxon>Ploima</taxon>
        <taxon>Brachionidae</taxon>
        <taxon>Brachionus</taxon>
    </lineage>
</organism>
<accession>M4SZI0</accession>